<dbReference type="InterPro" id="IPR037055">
    <property type="entry name" value="MHC_I-like_Ag-recog_sf"/>
</dbReference>
<dbReference type="FunFam" id="3.30.500.10:FF:000002">
    <property type="entry name" value="Antigen-presenting glycoprotein CD1d1"/>
    <property type="match status" value="1"/>
</dbReference>
<dbReference type="Gene3D" id="2.60.40.10">
    <property type="entry name" value="Immunoglobulins"/>
    <property type="match status" value="1"/>
</dbReference>
<sequence length="359" mass="40460">MPANVIIALPFQTLRSPCWSLSLSLLSPWQCLSLNFYLLFSAGFEKPISFQVIQISTFYNHSWVQNLGSGWLGELQTHHWETNSGTIVFLQPWSRGNFSNKEFIDLEICFRSYFIRFTQQIQKYEFHFEYPSVFQVAAGCELRSGEASAGFLQEAYQGSDFLSFQNNLWLPAPQGGSGAQNLCRLLNLFEGFKEIVNRLLNDVCPRFMLGLLDAGKAHLQRQVRPEAWLSSGPSPGPGRLLLVCRVSGFYPKPVQVMWMRGDQEQPGTERSDILPNADGTWYLRVTLDVAAGDAAGLSCRVKHSSLGGQDIVLYWEHRSPIGFILLAVIPLLAFLAGLAFWLKKRWSHHGSPNSLLPLK</sequence>
<dbReference type="EMBL" id="AAGW02000352">
    <property type="status" value="NOT_ANNOTATED_CDS"/>
    <property type="molecule type" value="Genomic_DNA"/>
</dbReference>
<reference evidence="10" key="2">
    <citation type="submission" date="2025-08" db="UniProtKB">
        <authorList>
            <consortium name="Ensembl"/>
        </authorList>
    </citation>
    <scope>IDENTIFICATION</scope>
    <source>
        <strain evidence="10">Thorbecke</strain>
    </source>
</reference>
<dbReference type="SMART" id="SM00407">
    <property type="entry name" value="IGc1"/>
    <property type="match status" value="1"/>
</dbReference>
<dbReference type="GO" id="GO:0005615">
    <property type="term" value="C:extracellular space"/>
    <property type="evidence" value="ECO:0007669"/>
    <property type="project" value="TreeGrafter"/>
</dbReference>
<dbReference type="GO" id="GO:0048006">
    <property type="term" value="P:antigen processing and presentation, endogenous lipid antigen via MHC class Ib"/>
    <property type="evidence" value="ECO:0007669"/>
    <property type="project" value="TreeGrafter"/>
</dbReference>
<dbReference type="GO" id="GO:0006955">
    <property type="term" value="P:immune response"/>
    <property type="evidence" value="ECO:0007669"/>
    <property type="project" value="TreeGrafter"/>
</dbReference>
<reference evidence="10" key="3">
    <citation type="submission" date="2025-09" db="UniProtKB">
        <authorList>
            <consortium name="Ensembl"/>
        </authorList>
    </citation>
    <scope>IDENTIFICATION</scope>
    <source>
        <strain evidence="10">Thorbecke</strain>
    </source>
</reference>
<dbReference type="Pfam" id="PF07654">
    <property type="entry name" value="C1-set"/>
    <property type="match status" value="1"/>
</dbReference>
<evidence type="ECO:0000259" key="9">
    <source>
        <dbReference type="PROSITE" id="PS50835"/>
    </source>
</evidence>
<dbReference type="InterPro" id="IPR050208">
    <property type="entry name" value="MHC_class-I_related"/>
</dbReference>
<dbReference type="InterPro" id="IPR007110">
    <property type="entry name" value="Ig-like_dom"/>
</dbReference>
<dbReference type="InterPro" id="IPR011161">
    <property type="entry name" value="MHC_I-like_Ag-recog"/>
</dbReference>
<evidence type="ECO:0000256" key="2">
    <source>
        <dbReference type="ARBA" id="ARBA00022753"/>
    </source>
</evidence>
<dbReference type="AlphaFoldDB" id="A0A5F9DMJ1"/>
<dbReference type="PROSITE" id="PS50835">
    <property type="entry name" value="IG_LIKE"/>
    <property type="match status" value="1"/>
</dbReference>
<dbReference type="GO" id="GO:0005768">
    <property type="term" value="C:endosome"/>
    <property type="evidence" value="ECO:0007669"/>
    <property type="project" value="UniProtKB-SubCell"/>
</dbReference>
<dbReference type="EMBL" id="AAGW02000350">
    <property type="status" value="NOT_ANNOTATED_CDS"/>
    <property type="molecule type" value="Genomic_DNA"/>
</dbReference>
<dbReference type="GO" id="GO:0051135">
    <property type="term" value="P:positive regulation of NK T cell activation"/>
    <property type="evidence" value="ECO:0007669"/>
    <property type="project" value="UniProtKB-ARBA"/>
</dbReference>
<dbReference type="PANTHER" id="PTHR16675">
    <property type="entry name" value="MHC CLASS I-RELATED"/>
    <property type="match status" value="1"/>
</dbReference>
<reference evidence="10 11" key="1">
    <citation type="journal article" date="2011" name="Nature">
        <title>A high-resolution map of human evolutionary constraint using 29 mammals.</title>
        <authorList>
            <person name="Lindblad-Toh K."/>
            <person name="Garber M."/>
            <person name="Zuk O."/>
            <person name="Lin M.F."/>
            <person name="Parker B.J."/>
            <person name="Washietl S."/>
            <person name="Kheradpour P."/>
            <person name="Ernst J."/>
            <person name="Jordan G."/>
            <person name="Mauceli E."/>
            <person name="Ward L.D."/>
            <person name="Lowe C.B."/>
            <person name="Holloway A.K."/>
            <person name="Clamp M."/>
            <person name="Gnerre S."/>
            <person name="Alfoldi J."/>
            <person name="Beal K."/>
            <person name="Chang J."/>
            <person name="Clawson H."/>
            <person name="Cuff J."/>
            <person name="Di Palma F."/>
            <person name="Fitzgerald S."/>
            <person name="Flicek P."/>
            <person name="Guttman M."/>
            <person name="Hubisz M.J."/>
            <person name="Jaffe D.B."/>
            <person name="Jungreis I."/>
            <person name="Kent W.J."/>
            <person name="Kostka D."/>
            <person name="Lara M."/>
            <person name="Martins A.L."/>
            <person name="Massingham T."/>
            <person name="Moltke I."/>
            <person name="Raney B.J."/>
            <person name="Rasmussen M.D."/>
            <person name="Robinson J."/>
            <person name="Stark A."/>
            <person name="Vilella A.J."/>
            <person name="Wen J."/>
            <person name="Xie X."/>
            <person name="Zody M.C."/>
            <person name="Baldwin J."/>
            <person name="Bloom T."/>
            <person name="Chin C.W."/>
            <person name="Heiman D."/>
            <person name="Nicol R."/>
            <person name="Nusbaum C."/>
            <person name="Young S."/>
            <person name="Wilkinson J."/>
            <person name="Worley K.C."/>
            <person name="Kovar C.L."/>
            <person name="Muzny D.M."/>
            <person name="Gibbs R.A."/>
            <person name="Cree A."/>
            <person name="Dihn H.H."/>
            <person name="Fowler G."/>
            <person name="Jhangiani S."/>
            <person name="Joshi V."/>
            <person name="Lee S."/>
            <person name="Lewis L.R."/>
            <person name="Nazareth L.V."/>
            <person name="Okwuonu G."/>
            <person name="Santibanez J."/>
            <person name="Warren W.C."/>
            <person name="Mardis E.R."/>
            <person name="Weinstock G.M."/>
            <person name="Wilson R.K."/>
            <person name="Delehaunty K."/>
            <person name="Dooling D."/>
            <person name="Fronik C."/>
            <person name="Fulton L."/>
            <person name="Fulton B."/>
            <person name="Graves T."/>
            <person name="Minx P."/>
            <person name="Sodergren E."/>
            <person name="Birney E."/>
            <person name="Margulies E.H."/>
            <person name="Herrero J."/>
            <person name="Green E.D."/>
            <person name="Haussler D."/>
            <person name="Siepel A."/>
            <person name="Goldman N."/>
            <person name="Pollard K.S."/>
            <person name="Pedersen J.S."/>
            <person name="Lander E.S."/>
            <person name="Kellis M."/>
        </authorList>
    </citation>
    <scope>NUCLEOTIDE SEQUENCE [LARGE SCALE GENOMIC DNA]</scope>
    <source>
        <strain evidence="10 11">Thorbecke inbred</strain>
    </source>
</reference>
<dbReference type="InParanoid" id="A0A5F9DMJ1"/>
<name>A0A5F9DMJ1_RABIT</name>
<dbReference type="GeneTree" id="ENSGT01120000271825"/>
<keyword evidence="3" id="KW-0391">Immunity</keyword>
<dbReference type="GO" id="GO:0030884">
    <property type="term" value="F:exogenous lipid antigen binding"/>
    <property type="evidence" value="ECO:0007669"/>
    <property type="project" value="TreeGrafter"/>
</dbReference>
<dbReference type="CDD" id="cd21029">
    <property type="entry name" value="IgC1_CD1"/>
    <property type="match status" value="1"/>
</dbReference>
<evidence type="ECO:0000313" key="10">
    <source>
        <dbReference type="Ensembl" id="ENSOCUP00000047542.1"/>
    </source>
</evidence>
<dbReference type="EMBL" id="AAGW02000351">
    <property type="status" value="NOT_ANNOTATED_CDS"/>
    <property type="molecule type" value="Genomic_DNA"/>
</dbReference>
<dbReference type="SUPFAM" id="SSF54452">
    <property type="entry name" value="MHC antigen-recognition domain"/>
    <property type="match status" value="1"/>
</dbReference>
<keyword evidence="2" id="KW-0967">Endosome</keyword>
<dbReference type="InterPro" id="IPR013783">
    <property type="entry name" value="Ig-like_fold"/>
</dbReference>
<comment type="subcellular location">
    <subcellularLocation>
        <location evidence="7">Endomembrane system</location>
        <topology evidence="7">Single-pass type I membrane protein</topology>
    </subcellularLocation>
    <subcellularLocation>
        <location evidence="1">Endosome</location>
    </subcellularLocation>
</comment>
<accession>A0A5F9DMJ1</accession>
<dbReference type="GO" id="GO:0071723">
    <property type="term" value="F:lipopeptide binding"/>
    <property type="evidence" value="ECO:0007669"/>
    <property type="project" value="TreeGrafter"/>
</dbReference>
<dbReference type="GO" id="GO:0048007">
    <property type="term" value="P:antigen processing and presentation, exogenous lipid antigen via MHC class Ib"/>
    <property type="evidence" value="ECO:0007669"/>
    <property type="project" value="TreeGrafter"/>
</dbReference>
<dbReference type="FunCoup" id="A0A5F9DMJ1">
    <property type="interactions" value="74"/>
</dbReference>
<keyword evidence="5" id="KW-0325">Glycoprotein</keyword>
<dbReference type="GO" id="GO:0001916">
    <property type="term" value="P:positive regulation of T cell mediated cytotoxicity"/>
    <property type="evidence" value="ECO:0007669"/>
    <property type="project" value="TreeGrafter"/>
</dbReference>
<protein>
    <submittedName>
        <fullName evidence="10">CD1c molecule</fullName>
    </submittedName>
</protein>
<keyword evidence="8" id="KW-0812">Transmembrane</keyword>
<dbReference type="InterPro" id="IPR036179">
    <property type="entry name" value="Ig-like_dom_sf"/>
</dbReference>
<dbReference type="Gene3D" id="3.30.500.10">
    <property type="entry name" value="MHC class I-like antigen recognition-like"/>
    <property type="match status" value="1"/>
</dbReference>
<evidence type="ECO:0000256" key="4">
    <source>
        <dbReference type="ARBA" id="ARBA00023136"/>
    </source>
</evidence>
<keyword evidence="6" id="KW-0393">Immunoglobulin domain</keyword>
<feature type="transmembrane region" description="Helical" evidence="8">
    <location>
        <begin position="321"/>
        <end position="342"/>
    </location>
</feature>
<dbReference type="Bgee" id="ENSOCUG00000008307">
    <property type="expression patterns" value="Expressed in lung and 18 other cell types or tissues"/>
</dbReference>
<evidence type="ECO:0000256" key="8">
    <source>
        <dbReference type="SAM" id="Phobius"/>
    </source>
</evidence>
<evidence type="ECO:0000256" key="3">
    <source>
        <dbReference type="ARBA" id="ARBA00022859"/>
    </source>
</evidence>
<organism evidence="10 11">
    <name type="scientific">Oryctolagus cuniculus</name>
    <name type="common">Rabbit</name>
    <dbReference type="NCBI Taxonomy" id="9986"/>
    <lineage>
        <taxon>Eukaryota</taxon>
        <taxon>Metazoa</taxon>
        <taxon>Chordata</taxon>
        <taxon>Craniata</taxon>
        <taxon>Vertebrata</taxon>
        <taxon>Euteleostomi</taxon>
        <taxon>Mammalia</taxon>
        <taxon>Eutheria</taxon>
        <taxon>Euarchontoglires</taxon>
        <taxon>Glires</taxon>
        <taxon>Lagomorpha</taxon>
        <taxon>Leporidae</taxon>
        <taxon>Oryctolagus</taxon>
    </lineage>
</organism>
<keyword evidence="8" id="KW-1133">Transmembrane helix</keyword>
<dbReference type="SUPFAM" id="SSF48726">
    <property type="entry name" value="Immunoglobulin"/>
    <property type="match status" value="1"/>
</dbReference>
<dbReference type="Ensembl" id="ENSOCUT00000061665.1">
    <property type="protein sequence ID" value="ENSOCUP00000047542.1"/>
    <property type="gene ID" value="ENSOCUG00000008307.4"/>
</dbReference>
<evidence type="ECO:0000256" key="6">
    <source>
        <dbReference type="ARBA" id="ARBA00023319"/>
    </source>
</evidence>
<evidence type="ECO:0000313" key="11">
    <source>
        <dbReference type="Proteomes" id="UP000001811"/>
    </source>
</evidence>
<dbReference type="InterPro" id="IPR003597">
    <property type="entry name" value="Ig_C1-set"/>
</dbReference>
<dbReference type="SMR" id="A0A5F9DMJ1"/>
<dbReference type="GO" id="GO:0009897">
    <property type="term" value="C:external side of plasma membrane"/>
    <property type="evidence" value="ECO:0007669"/>
    <property type="project" value="TreeGrafter"/>
</dbReference>
<proteinExistence type="predicted"/>
<dbReference type="Pfam" id="PF16497">
    <property type="entry name" value="MHC_I_3"/>
    <property type="match status" value="1"/>
</dbReference>
<evidence type="ECO:0000256" key="7">
    <source>
        <dbReference type="ARBA" id="ARBA00046288"/>
    </source>
</evidence>
<keyword evidence="4 8" id="KW-0472">Membrane</keyword>
<dbReference type="FunFam" id="2.60.40.10:FF:000254">
    <property type="entry name" value="Antigen-presenting glycoprotein CD1d1"/>
    <property type="match status" value="1"/>
</dbReference>
<evidence type="ECO:0000256" key="5">
    <source>
        <dbReference type="ARBA" id="ARBA00023180"/>
    </source>
</evidence>
<dbReference type="GO" id="GO:0030883">
    <property type="term" value="F:endogenous lipid antigen binding"/>
    <property type="evidence" value="ECO:0007669"/>
    <property type="project" value="TreeGrafter"/>
</dbReference>
<dbReference type="Proteomes" id="UP000001811">
    <property type="component" value="Chromosome 13"/>
</dbReference>
<keyword evidence="11" id="KW-1185">Reference proteome</keyword>
<feature type="domain" description="Ig-like" evidence="9">
    <location>
        <begin position="205"/>
        <end position="305"/>
    </location>
</feature>
<dbReference type="GO" id="GO:0032753">
    <property type="term" value="P:positive regulation of interleukin-4 production"/>
    <property type="evidence" value="ECO:0007669"/>
    <property type="project" value="UniProtKB-ARBA"/>
</dbReference>
<dbReference type="InterPro" id="IPR011162">
    <property type="entry name" value="MHC_I/II-like_Ag-recog"/>
</dbReference>
<dbReference type="STRING" id="9986.ENSOCUP00000047542"/>
<evidence type="ECO:0000256" key="1">
    <source>
        <dbReference type="ARBA" id="ARBA00004177"/>
    </source>
</evidence>
<gene>
    <name evidence="10" type="primary">CD1D</name>
</gene>
<dbReference type="PANTHER" id="PTHR16675:SF160">
    <property type="entry name" value="T-CELL SURFACE GLYCOPROTEIN CD1A"/>
    <property type="match status" value="1"/>
</dbReference>